<protein>
    <submittedName>
        <fullName evidence="1">Uncharacterized protein</fullName>
    </submittedName>
</protein>
<dbReference type="InterPro" id="IPR025322">
    <property type="entry name" value="PADRE_dom"/>
</dbReference>
<dbReference type="PANTHER" id="PTHR33052">
    <property type="entry name" value="DUF4228 DOMAIN PROTEIN-RELATED"/>
    <property type="match status" value="1"/>
</dbReference>
<accession>A0ABD1LK56</accession>
<evidence type="ECO:0000313" key="2">
    <source>
        <dbReference type="Proteomes" id="UP001603857"/>
    </source>
</evidence>
<dbReference type="Pfam" id="PF14009">
    <property type="entry name" value="PADRE"/>
    <property type="match status" value="1"/>
</dbReference>
<gene>
    <name evidence="1" type="ORF">Fmac_028082</name>
</gene>
<comment type="caution">
    <text evidence="1">The sequence shown here is derived from an EMBL/GenBank/DDBJ whole genome shotgun (WGS) entry which is preliminary data.</text>
</comment>
<organism evidence="1 2">
    <name type="scientific">Flemingia macrophylla</name>
    <dbReference type="NCBI Taxonomy" id="520843"/>
    <lineage>
        <taxon>Eukaryota</taxon>
        <taxon>Viridiplantae</taxon>
        <taxon>Streptophyta</taxon>
        <taxon>Embryophyta</taxon>
        <taxon>Tracheophyta</taxon>
        <taxon>Spermatophyta</taxon>
        <taxon>Magnoliopsida</taxon>
        <taxon>eudicotyledons</taxon>
        <taxon>Gunneridae</taxon>
        <taxon>Pentapetalae</taxon>
        <taxon>rosids</taxon>
        <taxon>fabids</taxon>
        <taxon>Fabales</taxon>
        <taxon>Fabaceae</taxon>
        <taxon>Papilionoideae</taxon>
        <taxon>50 kb inversion clade</taxon>
        <taxon>NPAAA clade</taxon>
        <taxon>indigoferoid/millettioid clade</taxon>
        <taxon>Phaseoleae</taxon>
        <taxon>Flemingia</taxon>
    </lineage>
</organism>
<proteinExistence type="predicted"/>
<name>A0ABD1LK56_9FABA</name>
<reference evidence="1 2" key="1">
    <citation type="submission" date="2024-08" db="EMBL/GenBank/DDBJ databases">
        <title>Insights into the chromosomal genome structure of Flemingia macrophylla.</title>
        <authorList>
            <person name="Ding Y."/>
            <person name="Zhao Y."/>
            <person name="Bi W."/>
            <person name="Wu M."/>
            <person name="Zhao G."/>
            <person name="Gong Y."/>
            <person name="Li W."/>
            <person name="Zhang P."/>
        </authorList>
    </citation>
    <scope>NUCLEOTIDE SEQUENCE [LARGE SCALE GENOMIC DNA]</scope>
    <source>
        <strain evidence="1">DYQJB</strain>
        <tissue evidence="1">Leaf</tissue>
    </source>
</reference>
<dbReference type="AlphaFoldDB" id="A0ABD1LK56"/>
<keyword evidence="2" id="KW-1185">Reference proteome</keyword>
<evidence type="ECO:0000313" key="1">
    <source>
        <dbReference type="EMBL" id="KAL2323703.1"/>
    </source>
</evidence>
<sequence>MGNQVSAKATGKIVLWDGSVQEIEQPVTVAELMLEHPQQVVVDFHSAVTHKRPTPLPADHKLHTNKLYLMLPVKRGKPVSFTAQDAPRIFLTLNSLLPSSSKFLPCLTRFCQTTTIVHPHTKDHQQTPHTTSSYFSQPLPEELSEATPHYLTRQLSSKASWKPTLDPIKEKNNVDTKLSHWLFLKT</sequence>
<dbReference type="Proteomes" id="UP001603857">
    <property type="component" value="Unassembled WGS sequence"/>
</dbReference>
<dbReference type="EMBL" id="JBGMDY010000009">
    <property type="protein sequence ID" value="KAL2323703.1"/>
    <property type="molecule type" value="Genomic_DNA"/>
</dbReference>